<dbReference type="RefSeq" id="WP_124564600.1">
    <property type="nucleotide sequence ID" value="NZ_JARRRY010000001.1"/>
</dbReference>
<dbReference type="Proteomes" id="UP001218246">
    <property type="component" value="Unassembled WGS sequence"/>
</dbReference>
<name>A0ABT6H2Y7_9BACI</name>
<evidence type="ECO:0000313" key="1">
    <source>
        <dbReference type="EMBL" id="MDG5752990.1"/>
    </source>
</evidence>
<dbReference type="InterPro" id="IPR058968">
    <property type="entry name" value="YoqH-like"/>
</dbReference>
<accession>A0ABT6H2Y7</accession>
<reference evidence="1 2" key="1">
    <citation type="submission" date="2023-04" db="EMBL/GenBank/DDBJ databases">
        <title>Ectobacillus antri isolated from activated sludge.</title>
        <authorList>
            <person name="Yan P."/>
            <person name="Liu X."/>
        </authorList>
    </citation>
    <scope>NUCLEOTIDE SEQUENCE [LARGE SCALE GENOMIC DNA]</scope>
    <source>
        <strain evidence="1 2">C18H</strain>
    </source>
</reference>
<sequence length="62" mass="6820">MYYFIFILGCSLIPIIYPYPAHADSAVPLPCTTILNAVDKTDRNAKGAALVYKVKLTPGFDK</sequence>
<keyword evidence="2" id="KW-1185">Reference proteome</keyword>
<dbReference type="EMBL" id="JARULN010000001">
    <property type="protein sequence ID" value="MDG5752990.1"/>
    <property type="molecule type" value="Genomic_DNA"/>
</dbReference>
<evidence type="ECO:0000313" key="2">
    <source>
        <dbReference type="Proteomes" id="UP001218246"/>
    </source>
</evidence>
<proteinExistence type="predicted"/>
<protein>
    <submittedName>
        <fullName evidence="1">Uncharacterized protein</fullName>
    </submittedName>
</protein>
<organism evidence="1 2">
    <name type="scientific">Ectobacillus antri</name>
    <dbReference type="NCBI Taxonomy" id="2486280"/>
    <lineage>
        <taxon>Bacteria</taxon>
        <taxon>Bacillati</taxon>
        <taxon>Bacillota</taxon>
        <taxon>Bacilli</taxon>
        <taxon>Bacillales</taxon>
        <taxon>Bacillaceae</taxon>
        <taxon>Ectobacillus</taxon>
    </lineage>
</organism>
<comment type="caution">
    <text evidence="1">The sequence shown here is derived from an EMBL/GenBank/DDBJ whole genome shotgun (WGS) entry which is preliminary data.</text>
</comment>
<dbReference type="Pfam" id="PF26349">
    <property type="entry name" value="YoqH"/>
    <property type="match status" value="1"/>
</dbReference>
<gene>
    <name evidence="1" type="ORF">P6P90_03120</name>
</gene>